<keyword evidence="2" id="KW-0436">Ligase</keyword>
<evidence type="ECO:0000256" key="1">
    <source>
        <dbReference type="ARBA" id="ARBA00012726"/>
    </source>
</evidence>
<dbReference type="GO" id="GO:0005525">
    <property type="term" value="F:GTP binding"/>
    <property type="evidence" value="ECO:0007669"/>
    <property type="project" value="UniProtKB-KW"/>
</dbReference>
<evidence type="ECO:0000256" key="4">
    <source>
        <dbReference type="ARBA" id="ARBA00022741"/>
    </source>
</evidence>
<evidence type="ECO:0000256" key="9">
    <source>
        <dbReference type="PIRSR" id="PIRSR601233-1"/>
    </source>
</evidence>
<evidence type="ECO:0000256" key="5">
    <source>
        <dbReference type="ARBA" id="ARBA00022800"/>
    </source>
</evidence>
<feature type="binding site" evidence="10">
    <location>
        <position position="493"/>
    </location>
    <ligand>
        <name>GMP</name>
        <dbReference type="ChEBI" id="CHEBI:58115"/>
    </ligand>
</feature>
<dbReference type="GO" id="GO:0170057">
    <property type="term" value="F:RNA ligase (GTP) activity"/>
    <property type="evidence" value="ECO:0007669"/>
    <property type="project" value="UniProtKB-EC"/>
</dbReference>
<dbReference type="Gene3D" id="3.90.1860.10">
    <property type="entry name" value="tRNA-splicing ligase RtcB"/>
    <property type="match status" value="2"/>
</dbReference>
<evidence type="ECO:0000256" key="8">
    <source>
        <dbReference type="ARBA" id="ARBA00047746"/>
    </source>
</evidence>
<reference evidence="13" key="1">
    <citation type="submission" date="2008-10" db="EMBL/GenBank/DDBJ databases">
        <title>Complete sequence of Desulfovibrio vulgaris str. 'Miyazaki F'.</title>
        <authorList>
            <person name="Lucas S."/>
            <person name="Copeland A."/>
            <person name="Lapidus A."/>
            <person name="Glavina del Rio T."/>
            <person name="Dalin E."/>
            <person name="Tice H."/>
            <person name="Bruce D."/>
            <person name="Goodwin L."/>
            <person name="Pitluck S."/>
            <person name="Sims D."/>
            <person name="Brettin T."/>
            <person name="Detter J.C."/>
            <person name="Han C."/>
            <person name="Larimer F."/>
            <person name="Land M."/>
            <person name="Hauser L."/>
            <person name="Kyrpides N."/>
            <person name="Mikhailova N."/>
            <person name="Hazen T.C."/>
            <person name="Richardson P."/>
        </authorList>
    </citation>
    <scope>NUCLEOTIDE SEQUENCE</scope>
    <source>
        <strain evidence="13">Miyazaki F</strain>
    </source>
</reference>
<proteinExistence type="predicted"/>
<dbReference type="Pfam" id="PF01139">
    <property type="entry name" value="RtcB"/>
    <property type="match status" value="3"/>
</dbReference>
<keyword evidence="7 11" id="KW-0464">Manganese</keyword>
<keyword evidence="5" id="KW-0692">RNA repair</keyword>
<keyword evidence="6 10" id="KW-0342">GTP-binding</keyword>
<dbReference type="EMBL" id="CP001197">
    <property type="protein sequence ID" value="ACL09835.1"/>
    <property type="molecule type" value="Genomic_DNA"/>
</dbReference>
<feature type="active site" description="GMP-histidine intermediate" evidence="9">
    <location>
        <position position="422"/>
    </location>
</feature>
<accession>B8DS80</accession>
<feature type="region of interest" description="Disordered" evidence="12">
    <location>
        <begin position="278"/>
        <end position="323"/>
    </location>
</feature>
<comment type="catalytic activity">
    <reaction evidence="8">
        <text>a 3'-end 3'-phospho-ribonucleotide-RNA + a 5'-end dephospho-ribonucleoside-RNA + GTP = a ribonucleotidyl-ribonucleotide-RNA + GMP + diphosphate</text>
        <dbReference type="Rhea" id="RHEA:68076"/>
        <dbReference type="Rhea" id="RHEA-COMP:10463"/>
        <dbReference type="Rhea" id="RHEA-COMP:13936"/>
        <dbReference type="Rhea" id="RHEA-COMP:17355"/>
        <dbReference type="ChEBI" id="CHEBI:33019"/>
        <dbReference type="ChEBI" id="CHEBI:37565"/>
        <dbReference type="ChEBI" id="CHEBI:58115"/>
        <dbReference type="ChEBI" id="CHEBI:83062"/>
        <dbReference type="ChEBI" id="CHEBI:138284"/>
        <dbReference type="ChEBI" id="CHEBI:173118"/>
        <dbReference type="EC" id="6.5.1.8"/>
    </reaction>
</comment>
<comment type="cofactor">
    <cofactor evidence="11">
        <name>Mn(2+)</name>
        <dbReference type="ChEBI" id="CHEBI:29035"/>
    </cofactor>
    <text evidence="11">Binds 2 manganese ions per subunit.</text>
</comment>
<dbReference type="GO" id="GO:0006281">
    <property type="term" value="P:DNA repair"/>
    <property type="evidence" value="ECO:0007669"/>
    <property type="project" value="TreeGrafter"/>
</dbReference>
<dbReference type="PANTHER" id="PTHR43749:SF2">
    <property type="entry name" value="RNA-SPLICING LIGASE RTCB"/>
    <property type="match status" value="1"/>
</dbReference>
<feature type="binding site" evidence="10">
    <location>
        <begin position="422"/>
        <end position="425"/>
    </location>
    <ligand>
        <name>GMP</name>
        <dbReference type="ChEBI" id="CHEBI:58115"/>
    </ligand>
</feature>
<evidence type="ECO:0000313" key="13">
    <source>
        <dbReference type="EMBL" id="ACL09835.1"/>
    </source>
</evidence>
<gene>
    <name evidence="13" type="ordered locus">DvMF_2898</name>
</gene>
<keyword evidence="4 10" id="KW-0547">Nucleotide-binding</keyword>
<keyword evidence="3 11" id="KW-0479">Metal-binding</keyword>
<name>B8DS80_NITV9</name>
<dbReference type="KEGG" id="dvm:DvMF_2898"/>
<organism evidence="13">
    <name type="scientific">Nitratidesulfovibrio vulgaris (strain DSM 19637 / Miyazaki F)</name>
    <name type="common">Desulfovibrio vulgaris</name>
    <dbReference type="NCBI Taxonomy" id="883"/>
    <lineage>
        <taxon>Bacteria</taxon>
        <taxon>Pseudomonadati</taxon>
        <taxon>Thermodesulfobacteriota</taxon>
        <taxon>Desulfovibrionia</taxon>
        <taxon>Desulfovibrionales</taxon>
        <taxon>Desulfovibrionaceae</taxon>
        <taxon>Nitratidesulfovibrio</taxon>
    </lineage>
</organism>
<dbReference type="InterPro" id="IPR036025">
    <property type="entry name" value="RtcB-like_sf"/>
</dbReference>
<dbReference type="AlphaFoldDB" id="B8DS80"/>
<dbReference type="HOGENOM" id="CLU_022279_1_1_7"/>
<evidence type="ECO:0000256" key="3">
    <source>
        <dbReference type="ARBA" id="ARBA00022723"/>
    </source>
</evidence>
<dbReference type="eggNOG" id="COG1690">
    <property type="taxonomic scope" value="Bacteria"/>
</dbReference>
<dbReference type="STRING" id="883.DvMF_2898"/>
<feature type="compositionally biased region" description="Low complexity" evidence="12">
    <location>
        <begin position="304"/>
        <end position="318"/>
    </location>
</feature>
<dbReference type="InterPro" id="IPR001233">
    <property type="entry name" value="RtcB"/>
</dbReference>
<feature type="binding site" evidence="11">
    <location>
        <position position="116"/>
    </location>
    <ligand>
        <name>Mn(2+)</name>
        <dbReference type="ChEBI" id="CHEBI:29035"/>
        <label>1</label>
    </ligand>
</feature>
<evidence type="ECO:0000256" key="2">
    <source>
        <dbReference type="ARBA" id="ARBA00022598"/>
    </source>
</evidence>
<dbReference type="GO" id="GO:0003909">
    <property type="term" value="F:DNA ligase activity"/>
    <property type="evidence" value="ECO:0007669"/>
    <property type="project" value="TreeGrafter"/>
</dbReference>
<dbReference type="InterPro" id="IPR052915">
    <property type="entry name" value="RtcB-like"/>
</dbReference>
<sequence length="494" mass="52764">MGRTTHKKHTGKRGSQPSADDSRRKRGQGRTSGAAPADRMAYATCTGVRNAPPRLSLTIPPDRLDAATWEQIESALALPCMVHLAVMPDAHAGYDLCIGGVALLDGHISPSFVGYDIGCGMCHVNTGLPVDEVLPDEAARQLLLDRLRLTIPVGTATRAPGEYDLPRFISGSGDTQLTDAVNARQSIQLATLGGGNHFLEVGVNKRGEIGVTVHSGSRRSGWDIGAWYMKQGRLFPLVSRLGRAYRQDMDWALDYALLNRRLMLEHALRALADVHRQLARPTGKRPARPPKPTGDAGATGLNGPSHAPTSPAPAASTDFPPPVVSISPLSGQSLAATPIPSAQPPLSEQEISLLLGRMVNENHNHAVVLNRLGPSGAPLVLHRKGATPADAGQPGIIPANQRDGVYVTVGLGNEEYLSSASHGAGRRMSRNEAQRTIPLERFRSQMRGIACRTDKGVLDEAPDAYKPIAEVLAAQDGVLVRIIDHFRPLVVLKG</sequence>
<dbReference type="OrthoDB" id="9802323at2"/>
<feature type="compositionally biased region" description="Basic residues" evidence="12">
    <location>
        <begin position="1"/>
        <end position="12"/>
    </location>
</feature>
<feature type="region of interest" description="Disordered" evidence="12">
    <location>
        <begin position="1"/>
        <end position="37"/>
    </location>
</feature>
<dbReference type="EC" id="6.5.1.8" evidence="1"/>
<dbReference type="GO" id="GO:0006396">
    <property type="term" value="P:RNA processing"/>
    <property type="evidence" value="ECO:0007669"/>
    <property type="project" value="InterPro"/>
</dbReference>
<evidence type="ECO:0000256" key="11">
    <source>
        <dbReference type="PIRSR" id="PIRSR601233-3"/>
    </source>
</evidence>
<dbReference type="PANTHER" id="PTHR43749">
    <property type="entry name" value="RNA-SPLICING LIGASE RTCB"/>
    <property type="match status" value="1"/>
</dbReference>
<feature type="binding site" evidence="10">
    <location>
        <begin position="363"/>
        <end position="364"/>
    </location>
    <ligand>
        <name>GMP</name>
        <dbReference type="ChEBI" id="CHEBI:58115"/>
    </ligand>
</feature>
<feature type="binding site" evidence="11">
    <location>
        <position position="363"/>
    </location>
    <ligand>
        <name>Mn(2+)</name>
        <dbReference type="ChEBI" id="CHEBI:29035"/>
        <label>2</label>
    </ligand>
</feature>
<dbReference type="GO" id="GO:0042245">
    <property type="term" value="P:RNA repair"/>
    <property type="evidence" value="ECO:0007669"/>
    <property type="project" value="UniProtKB-KW"/>
</dbReference>
<evidence type="ECO:0000256" key="10">
    <source>
        <dbReference type="PIRSR" id="PIRSR601233-2"/>
    </source>
</evidence>
<dbReference type="SUPFAM" id="SSF103365">
    <property type="entry name" value="Hypothetical protein PH1602"/>
    <property type="match status" value="2"/>
</dbReference>
<protein>
    <recommendedName>
        <fullName evidence="1">3'-phosphate/5'-hydroxy nucleic acid ligase</fullName>
        <ecNumber evidence="1">6.5.1.8</ecNumber>
    </recommendedName>
</protein>
<evidence type="ECO:0000256" key="6">
    <source>
        <dbReference type="ARBA" id="ARBA00023134"/>
    </source>
</evidence>
<evidence type="ECO:0000256" key="7">
    <source>
        <dbReference type="ARBA" id="ARBA00023211"/>
    </source>
</evidence>
<dbReference type="GO" id="GO:0030145">
    <property type="term" value="F:manganese ion binding"/>
    <property type="evidence" value="ECO:0007669"/>
    <property type="project" value="TreeGrafter"/>
</dbReference>
<evidence type="ECO:0000256" key="12">
    <source>
        <dbReference type="SAM" id="MobiDB-lite"/>
    </source>
</evidence>